<dbReference type="EMBL" id="PKMF04000037">
    <property type="protein sequence ID" value="KAK7856431.1"/>
    <property type="molecule type" value="Genomic_DNA"/>
</dbReference>
<dbReference type="AlphaFoldDB" id="A0AAW0M103"/>
<keyword evidence="3" id="KW-1185">Reference proteome</keyword>
<accession>A0AAW0M103</accession>
<feature type="compositionally biased region" description="Acidic residues" evidence="1">
    <location>
        <begin position="59"/>
        <end position="78"/>
    </location>
</feature>
<protein>
    <submittedName>
        <fullName evidence="2">Histone acetyltransferase gcn5</fullName>
    </submittedName>
</protein>
<comment type="caution">
    <text evidence="2">The sequence shown here is derived from an EMBL/GenBank/DDBJ whole genome shotgun (WGS) entry which is preliminary data.</text>
</comment>
<feature type="compositionally biased region" description="Acidic residues" evidence="1">
    <location>
        <begin position="33"/>
        <end position="48"/>
    </location>
</feature>
<proteinExistence type="predicted"/>
<evidence type="ECO:0000313" key="3">
    <source>
        <dbReference type="Proteomes" id="UP000237347"/>
    </source>
</evidence>
<feature type="region of interest" description="Disordered" evidence="1">
    <location>
        <begin position="244"/>
        <end position="263"/>
    </location>
</feature>
<name>A0AAW0M103_QUESU</name>
<sequence>MSCTGSSTKGGRGKPKSSKSVSRSQKSGLQFPVEDDEEANIDSNDDLESISARGGGADSDSDEEVPEAANAEDSDEDDYSIRTFTTARLDAANAGGGSGNTKIKTENLSSYAKVKIENSDGTKYGEAQGTGPAGPTAPAGSSVSGVVVKEDATKIFTENIQTSGAYSTREESLKRERGKGSVGGIVLIARLESEARSHGALKAGSTQRGNRVPLALQFGATFRQEHPLPPTPFAAKESLVAAVRGGTQHGSSHKPRAQRRCDRRGCSHVRETQRNIYICANCRWKKNKKTEEDEKGCRRC</sequence>
<evidence type="ECO:0000256" key="1">
    <source>
        <dbReference type="SAM" id="MobiDB-lite"/>
    </source>
</evidence>
<organism evidence="2 3">
    <name type="scientific">Quercus suber</name>
    <name type="common">Cork oak</name>
    <dbReference type="NCBI Taxonomy" id="58331"/>
    <lineage>
        <taxon>Eukaryota</taxon>
        <taxon>Viridiplantae</taxon>
        <taxon>Streptophyta</taxon>
        <taxon>Embryophyta</taxon>
        <taxon>Tracheophyta</taxon>
        <taxon>Spermatophyta</taxon>
        <taxon>Magnoliopsida</taxon>
        <taxon>eudicotyledons</taxon>
        <taxon>Gunneridae</taxon>
        <taxon>Pentapetalae</taxon>
        <taxon>rosids</taxon>
        <taxon>fabids</taxon>
        <taxon>Fagales</taxon>
        <taxon>Fagaceae</taxon>
        <taxon>Quercus</taxon>
    </lineage>
</organism>
<dbReference type="Proteomes" id="UP000237347">
    <property type="component" value="Unassembled WGS sequence"/>
</dbReference>
<gene>
    <name evidence="2" type="primary">HAG1_0</name>
    <name evidence="2" type="ORF">CFP56_023666</name>
</gene>
<feature type="compositionally biased region" description="Low complexity" evidence="1">
    <location>
        <begin position="129"/>
        <end position="142"/>
    </location>
</feature>
<reference evidence="2 3" key="1">
    <citation type="journal article" date="2018" name="Sci. Data">
        <title>The draft genome sequence of cork oak.</title>
        <authorList>
            <person name="Ramos A.M."/>
            <person name="Usie A."/>
            <person name="Barbosa P."/>
            <person name="Barros P.M."/>
            <person name="Capote T."/>
            <person name="Chaves I."/>
            <person name="Simoes F."/>
            <person name="Abreu I."/>
            <person name="Carrasquinho I."/>
            <person name="Faro C."/>
            <person name="Guimaraes J.B."/>
            <person name="Mendonca D."/>
            <person name="Nobrega F."/>
            <person name="Rodrigues L."/>
            <person name="Saibo N.J.M."/>
            <person name="Varela M.C."/>
            <person name="Egas C."/>
            <person name="Matos J."/>
            <person name="Miguel C.M."/>
            <person name="Oliveira M.M."/>
            <person name="Ricardo C.P."/>
            <person name="Goncalves S."/>
        </authorList>
    </citation>
    <scope>NUCLEOTIDE SEQUENCE [LARGE SCALE GENOMIC DNA]</scope>
    <source>
        <strain evidence="3">cv. HL8</strain>
    </source>
</reference>
<feature type="region of interest" description="Disordered" evidence="1">
    <location>
        <begin position="1"/>
        <end position="142"/>
    </location>
</feature>
<feature type="compositionally biased region" description="Polar residues" evidence="1">
    <location>
        <begin position="100"/>
        <end position="110"/>
    </location>
</feature>
<evidence type="ECO:0000313" key="2">
    <source>
        <dbReference type="EMBL" id="KAK7856431.1"/>
    </source>
</evidence>
<feature type="compositionally biased region" description="Low complexity" evidence="1">
    <location>
        <begin position="18"/>
        <end position="28"/>
    </location>
</feature>